<name>A0A1F8H903_9BACT</name>
<proteinExistence type="predicted"/>
<organism evidence="1 2">
    <name type="scientific">Candidatus Yanofskybacteria bacterium RIFCSPLOWO2_02_FULL_47_9b</name>
    <dbReference type="NCBI Taxonomy" id="1802708"/>
    <lineage>
        <taxon>Bacteria</taxon>
        <taxon>Candidatus Yanofskyibacteriota</taxon>
    </lineage>
</organism>
<gene>
    <name evidence="1" type="ORF">A3I39_01740</name>
</gene>
<dbReference type="AlphaFoldDB" id="A0A1F8H903"/>
<dbReference type="Proteomes" id="UP000178155">
    <property type="component" value="Unassembled WGS sequence"/>
</dbReference>
<sequence length="192" mass="21778">MGLEKHFCPCAPEKPHKGGHWDCCSCIPCGNCGAWIQTKFWDVHKKLANCKTGEGSAEPKKGKPLNVEEDSFDIDFRQVSVNTLGLLLEERPGSDSDSFRVSAREILDEILDHHGFFKEAVPFVEAREPGRSELRQRLLRIIFDAEMSDDEIVEKLLSFYPESARDDDLTARISSMLFEREKLFPTHAPHSS</sequence>
<accession>A0A1F8H903</accession>
<reference evidence="1 2" key="1">
    <citation type="journal article" date="2016" name="Nat. Commun.">
        <title>Thousands of microbial genomes shed light on interconnected biogeochemical processes in an aquifer system.</title>
        <authorList>
            <person name="Anantharaman K."/>
            <person name="Brown C.T."/>
            <person name="Hug L.A."/>
            <person name="Sharon I."/>
            <person name="Castelle C.J."/>
            <person name="Probst A.J."/>
            <person name="Thomas B.C."/>
            <person name="Singh A."/>
            <person name="Wilkins M.J."/>
            <person name="Karaoz U."/>
            <person name="Brodie E.L."/>
            <person name="Williams K.H."/>
            <person name="Hubbard S.S."/>
            <person name="Banfield J.F."/>
        </authorList>
    </citation>
    <scope>NUCLEOTIDE SEQUENCE [LARGE SCALE GENOMIC DNA]</scope>
</reference>
<dbReference type="EMBL" id="MGKW01000019">
    <property type="protein sequence ID" value="OGN34073.1"/>
    <property type="molecule type" value="Genomic_DNA"/>
</dbReference>
<evidence type="ECO:0000313" key="2">
    <source>
        <dbReference type="Proteomes" id="UP000178155"/>
    </source>
</evidence>
<evidence type="ECO:0000313" key="1">
    <source>
        <dbReference type="EMBL" id="OGN34073.1"/>
    </source>
</evidence>
<protein>
    <submittedName>
        <fullName evidence="1">Uncharacterized protein</fullName>
    </submittedName>
</protein>
<comment type="caution">
    <text evidence="1">The sequence shown here is derived from an EMBL/GenBank/DDBJ whole genome shotgun (WGS) entry which is preliminary data.</text>
</comment>